<feature type="repeat" description="ANK" evidence="3">
    <location>
        <begin position="1191"/>
        <end position="1224"/>
    </location>
</feature>
<feature type="repeat" description="ANK" evidence="3">
    <location>
        <begin position="1259"/>
        <end position="1281"/>
    </location>
</feature>
<dbReference type="InterPro" id="IPR056884">
    <property type="entry name" value="NPHP3-like_N"/>
</dbReference>
<sequence>MSTNIAKAGRLKPEVRLGQAISEFQGDLSSLQKATFRAHQTSATPPGIRDVMQLTAEINRESGVQGRCFGPRLTSILQTVQQFAALGDVVVGGTQNLLACGVWSLVRMTFLSIVRYPAYFERVSSMLMAAGRSAPRYQLMGVIYPKSKPLQSYMLEYFIVLVRLCHHILQVAQKSAIGKWASALIDPLDTYQSELDLWASSIKEEVDLLTAQHLSLAASQNSLFRSQVSLHVDSRTHAKRLKARKRILDACSVYDHERDWRQIRKLGNSNLMNSSPAYTMWKEQSQLTTAKSRTLVCTGKLGSGKSVLLANIVDDLNINANQKNTVAYFFCQHDEAESLTAHTIIGSLARQLLQSGINLDRANELLDGRESLSLDRIVDLLQNALPPDFQAYFVLDGLMHCDITEQRLILDKLRFLQASKTLTVCISHRTEPSSTLQALELMNITVFPIGEQNPEIDRFIKSELERCISSGELIVNDPVLVDEIGGKLAKGAQGMFLWVALQIKALCLQQTDADIRSAIADLPSDLSDIYQLILRRSEPLKYQTSILGLVMTARRPLTTEELREALSVIPGQTVWDPRRLLNDVKKALACCGGLITVNEEDFSIRMIHHSVRTFLCAGQDADQFDLSRANREMAEIIVTYLNYGIFSKQISKVKAPRISANSVTSSVISSALPQKVALGLLRRRNIADVDIGHSLLEAMGQPKHAVSMPLEFYQYASAWWQEHICFLDLQIPNMEALLAKLLQIEDVNKPDLCGRTPLSHASEYGSRDIVKFLLRHGASDETDNLGRTVLHWAVKGKNKSVAEALLYSNRVNPNAEDDWRQTPMVVAIQSKDKPVFRCLLRCPRVVRDYRDRNGRSLLIIAAAEGFGDGVRALLDSEGAALKDVDHGGNTPLHAAAENGHVEVLDDLLDFIGTSIQAETPINHSGHTPLWLAAANGHANAVRILMHYGLIYHGFHTIVNENPFWIAAANGHLGVIQTFLQFGVVDEHPKSPASSAVEIAAENGHACVVNLLSLETNVTVGQLHRSLLRAAAEGHESVVRTLAGNHRIDITGGYGEGLTPLWIAASKGHEGVVRALVETPGIDLSDRVNESLTPLWIAAANGHQGVVRTLATAKGINLNHRNALDMTPLRKCVSEGHEDVVKALVGIPGVDINSQDTNGLTPLWVAASMNARGIVCTLSSQQNIDINLPDREGRTPLWIAASKGYEDVVSTLAFRRDIDLNYHNKSVVTPLAIAAENGHAHIVSFLARTPGVDIDRADISGMTPLIKAAENGHGEVAKLLLS</sequence>
<accession>A0A1L9Q183</accession>
<feature type="repeat" description="ANK" evidence="3">
    <location>
        <begin position="753"/>
        <end position="785"/>
    </location>
</feature>
<dbReference type="Pfam" id="PF12796">
    <property type="entry name" value="Ank_2"/>
    <property type="match status" value="4"/>
</dbReference>
<keyword evidence="2 3" id="KW-0040">ANK repeat</keyword>
<evidence type="ECO:0000313" key="7">
    <source>
        <dbReference type="Proteomes" id="UP000184073"/>
    </source>
</evidence>
<keyword evidence="7" id="KW-1185">Reference proteome</keyword>
<dbReference type="InterPro" id="IPR002110">
    <property type="entry name" value="Ankyrin_rpt"/>
</dbReference>
<proteinExistence type="predicted"/>
<dbReference type="STRING" id="1036611.A0A1L9Q183"/>
<dbReference type="Pfam" id="PF24883">
    <property type="entry name" value="NPHP3_N"/>
    <property type="match status" value="1"/>
</dbReference>
<dbReference type="PROSITE" id="PS50297">
    <property type="entry name" value="ANK_REP_REGION"/>
    <property type="match status" value="5"/>
</dbReference>
<dbReference type="Gene3D" id="3.40.50.300">
    <property type="entry name" value="P-loop containing nucleotide triphosphate hydrolases"/>
    <property type="match status" value="1"/>
</dbReference>
<evidence type="ECO:0000313" key="6">
    <source>
        <dbReference type="EMBL" id="OJJ07479.1"/>
    </source>
</evidence>
<dbReference type="PANTHER" id="PTHR24166">
    <property type="entry name" value="ROLLING PEBBLES, ISOFORM B"/>
    <property type="match status" value="1"/>
</dbReference>
<gene>
    <name evidence="6" type="ORF">ASPVEDRAFT_104265</name>
</gene>
<dbReference type="Pfam" id="PF22939">
    <property type="entry name" value="WHD_GPIID"/>
    <property type="match status" value="1"/>
</dbReference>
<protein>
    <submittedName>
        <fullName evidence="6">Uncharacterized protein</fullName>
    </submittedName>
</protein>
<dbReference type="SUPFAM" id="SSF52540">
    <property type="entry name" value="P-loop containing nucleoside triphosphate hydrolases"/>
    <property type="match status" value="1"/>
</dbReference>
<feature type="repeat" description="ANK" evidence="3">
    <location>
        <begin position="924"/>
        <end position="948"/>
    </location>
</feature>
<dbReference type="Gene3D" id="1.25.40.20">
    <property type="entry name" value="Ankyrin repeat-containing domain"/>
    <property type="match status" value="5"/>
</dbReference>
<keyword evidence="1" id="KW-0677">Repeat</keyword>
<dbReference type="VEuPathDB" id="FungiDB:ASPVEDRAFT_104265"/>
<dbReference type="PRINTS" id="PR01415">
    <property type="entry name" value="ANKYRIN"/>
</dbReference>
<evidence type="ECO:0000259" key="5">
    <source>
        <dbReference type="Pfam" id="PF24883"/>
    </source>
</evidence>
<feature type="repeat" description="ANK" evidence="3">
    <location>
        <begin position="1055"/>
        <end position="1077"/>
    </location>
</feature>
<evidence type="ECO:0000256" key="1">
    <source>
        <dbReference type="ARBA" id="ARBA00022737"/>
    </source>
</evidence>
<dbReference type="RefSeq" id="XP_040673241.1">
    <property type="nucleotide sequence ID" value="XM_040805588.1"/>
</dbReference>
<dbReference type="Pfam" id="PF13637">
    <property type="entry name" value="Ank_4"/>
    <property type="match status" value="1"/>
</dbReference>
<dbReference type="InterPro" id="IPR036770">
    <property type="entry name" value="Ankyrin_rpt-contain_sf"/>
</dbReference>
<evidence type="ECO:0000259" key="4">
    <source>
        <dbReference type="Pfam" id="PF22939"/>
    </source>
</evidence>
<dbReference type="Proteomes" id="UP000184073">
    <property type="component" value="Unassembled WGS sequence"/>
</dbReference>
<evidence type="ECO:0000256" key="2">
    <source>
        <dbReference type="ARBA" id="ARBA00023043"/>
    </source>
</evidence>
<feature type="domain" description="Nephrocystin 3-like N-terminal" evidence="5">
    <location>
        <begin position="275"/>
        <end position="427"/>
    </location>
</feature>
<feature type="repeat" description="ANK" evidence="3">
    <location>
        <begin position="887"/>
        <end position="909"/>
    </location>
</feature>
<dbReference type="InterPro" id="IPR027417">
    <property type="entry name" value="P-loop_NTPase"/>
</dbReference>
<organism evidence="6 7">
    <name type="scientific">Aspergillus versicolor CBS 583.65</name>
    <dbReference type="NCBI Taxonomy" id="1036611"/>
    <lineage>
        <taxon>Eukaryota</taxon>
        <taxon>Fungi</taxon>
        <taxon>Dikarya</taxon>
        <taxon>Ascomycota</taxon>
        <taxon>Pezizomycotina</taxon>
        <taxon>Eurotiomycetes</taxon>
        <taxon>Eurotiomycetidae</taxon>
        <taxon>Eurotiales</taxon>
        <taxon>Aspergillaceae</taxon>
        <taxon>Aspergillus</taxon>
        <taxon>Aspergillus subgen. Nidulantes</taxon>
    </lineage>
</organism>
<dbReference type="InterPro" id="IPR054471">
    <property type="entry name" value="GPIID_WHD"/>
</dbReference>
<dbReference type="EMBL" id="KV878137">
    <property type="protein sequence ID" value="OJJ07479.1"/>
    <property type="molecule type" value="Genomic_DNA"/>
</dbReference>
<dbReference type="SUPFAM" id="SSF48403">
    <property type="entry name" value="Ankyrin repeat"/>
    <property type="match status" value="2"/>
</dbReference>
<evidence type="ECO:0000256" key="3">
    <source>
        <dbReference type="PROSITE-ProRule" id="PRU00023"/>
    </source>
</evidence>
<reference evidence="7" key="1">
    <citation type="journal article" date="2017" name="Genome Biol.">
        <title>Comparative genomics reveals high biological diversity and specific adaptations in the industrially and medically important fungal genus Aspergillus.</title>
        <authorList>
            <person name="de Vries R.P."/>
            <person name="Riley R."/>
            <person name="Wiebenga A."/>
            <person name="Aguilar-Osorio G."/>
            <person name="Amillis S."/>
            <person name="Uchima C.A."/>
            <person name="Anderluh G."/>
            <person name="Asadollahi M."/>
            <person name="Askin M."/>
            <person name="Barry K."/>
            <person name="Battaglia E."/>
            <person name="Bayram O."/>
            <person name="Benocci T."/>
            <person name="Braus-Stromeyer S.A."/>
            <person name="Caldana C."/>
            <person name="Canovas D."/>
            <person name="Cerqueira G.C."/>
            <person name="Chen F."/>
            <person name="Chen W."/>
            <person name="Choi C."/>
            <person name="Clum A."/>
            <person name="Dos Santos R.A."/>
            <person name="Damasio A.R."/>
            <person name="Diallinas G."/>
            <person name="Emri T."/>
            <person name="Fekete E."/>
            <person name="Flipphi M."/>
            <person name="Freyberg S."/>
            <person name="Gallo A."/>
            <person name="Gournas C."/>
            <person name="Habgood R."/>
            <person name="Hainaut M."/>
            <person name="Harispe M.L."/>
            <person name="Henrissat B."/>
            <person name="Hilden K.S."/>
            <person name="Hope R."/>
            <person name="Hossain A."/>
            <person name="Karabika E."/>
            <person name="Karaffa L."/>
            <person name="Karanyi Z."/>
            <person name="Krasevec N."/>
            <person name="Kuo A."/>
            <person name="Kusch H."/>
            <person name="LaButti K."/>
            <person name="Lagendijk E.L."/>
            <person name="Lapidus A."/>
            <person name="Levasseur A."/>
            <person name="Lindquist E."/>
            <person name="Lipzen A."/>
            <person name="Logrieco A.F."/>
            <person name="MacCabe A."/>
            <person name="Maekelae M.R."/>
            <person name="Malavazi I."/>
            <person name="Melin P."/>
            <person name="Meyer V."/>
            <person name="Mielnichuk N."/>
            <person name="Miskei M."/>
            <person name="Molnar A.P."/>
            <person name="Mule G."/>
            <person name="Ngan C.Y."/>
            <person name="Orejas M."/>
            <person name="Orosz E."/>
            <person name="Ouedraogo J.P."/>
            <person name="Overkamp K.M."/>
            <person name="Park H.-S."/>
            <person name="Perrone G."/>
            <person name="Piumi F."/>
            <person name="Punt P.J."/>
            <person name="Ram A.F."/>
            <person name="Ramon A."/>
            <person name="Rauscher S."/>
            <person name="Record E."/>
            <person name="Riano-Pachon D.M."/>
            <person name="Robert V."/>
            <person name="Roehrig J."/>
            <person name="Ruller R."/>
            <person name="Salamov A."/>
            <person name="Salih N.S."/>
            <person name="Samson R.A."/>
            <person name="Sandor E."/>
            <person name="Sanguinetti M."/>
            <person name="Schuetze T."/>
            <person name="Sepcic K."/>
            <person name="Shelest E."/>
            <person name="Sherlock G."/>
            <person name="Sophianopoulou V."/>
            <person name="Squina F.M."/>
            <person name="Sun H."/>
            <person name="Susca A."/>
            <person name="Todd R.B."/>
            <person name="Tsang A."/>
            <person name="Unkles S.E."/>
            <person name="van de Wiele N."/>
            <person name="van Rossen-Uffink D."/>
            <person name="Oliveira J.V."/>
            <person name="Vesth T.C."/>
            <person name="Visser J."/>
            <person name="Yu J.-H."/>
            <person name="Zhou M."/>
            <person name="Andersen M.R."/>
            <person name="Archer D.B."/>
            <person name="Baker S.E."/>
            <person name="Benoit I."/>
            <person name="Brakhage A.A."/>
            <person name="Braus G.H."/>
            <person name="Fischer R."/>
            <person name="Frisvad J.C."/>
            <person name="Goldman G.H."/>
            <person name="Houbraken J."/>
            <person name="Oakley B."/>
            <person name="Pocsi I."/>
            <person name="Scazzocchio C."/>
            <person name="Seiboth B."/>
            <person name="vanKuyk P.A."/>
            <person name="Wortman J."/>
            <person name="Dyer P.S."/>
            <person name="Grigoriev I.V."/>
        </authorList>
    </citation>
    <scope>NUCLEOTIDE SEQUENCE [LARGE SCALE GENOMIC DNA]</scope>
    <source>
        <strain evidence="7">CBS 583.65</strain>
    </source>
</reference>
<name>A0A1L9Q183_ASPVE</name>
<feature type="non-terminal residue" evidence="6">
    <location>
        <position position="1281"/>
    </location>
</feature>
<dbReference type="OrthoDB" id="7464126at2759"/>
<feature type="domain" description="GPI inositol-deacylase winged helix" evidence="4">
    <location>
        <begin position="543"/>
        <end position="624"/>
    </location>
</feature>
<dbReference type="PROSITE" id="PS50088">
    <property type="entry name" value="ANK_REPEAT"/>
    <property type="match status" value="6"/>
</dbReference>
<dbReference type="GeneID" id="63721099"/>
<dbReference type="InterPro" id="IPR050889">
    <property type="entry name" value="Dendritic_Spine_Reg/Scaffold"/>
</dbReference>
<dbReference type="SMART" id="SM00248">
    <property type="entry name" value="ANK"/>
    <property type="match status" value="14"/>
</dbReference>
<dbReference type="PANTHER" id="PTHR24166:SF48">
    <property type="entry name" value="PROTEIN VAPYRIN"/>
    <property type="match status" value="1"/>
</dbReference>